<protein>
    <submittedName>
        <fullName evidence="1">Uncharacterized protein</fullName>
    </submittedName>
</protein>
<keyword evidence="2" id="KW-1185">Reference proteome</keyword>
<reference evidence="1" key="1">
    <citation type="submission" date="2023-06" db="EMBL/GenBank/DDBJ databases">
        <authorList>
            <consortium name="Lawrence Berkeley National Laboratory"/>
            <person name="Ahrendt S."/>
            <person name="Sahu N."/>
            <person name="Indic B."/>
            <person name="Wong-Bajracharya J."/>
            <person name="Merenyi Z."/>
            <person name="Ke H.-M."/>
            <person name="Monk M."/>
            <person name="Kocsube S."/>
            <person name="Drula E."/>
            <person name="Lipzen A."/>
            <person name="Balint B."/>
            <person name="Henrissat B."/>
            <person name="Andreopoulos B."/>
            <person name="Martin F.M."/>
            <person name="Harder C.B."/>
            <person name="Rigling D."/>
            <person name="Ford K.L."/>
            <person name="Foster G.D."/>
            <person name="Pangilinan J."/>
            <person name="Papanicolaou A."/>
            <person name="Barry K."/>
            <person name="LaButti K."/>
            <person name="Viragh M."/>
            <person name="Koriabine M."/>
            <person name="Yan M."/>
            <person name="Riley R."/>
            <person name="Champramary S."/>
            <person name="Plett K.L."/>
            <person name="Tsai I.J."/>
            <person name="Slot J."/>
            <person name="Sipos G."/>
            <person name="Plett J."/>
            <person name="Nagy L.G."/>
            <person name="Grigoriev I.V."/>
        </authorList>
    </citation>
    <scope>NUCLEOTIDE SEQUENCE</scope>
    <source>
        <strain evidence="1">FPL87.14</strain>
    </source>
</reference>
<dbReference type="Proteomes" id="UP001175226">
    <property type="component" value="Unassembled WGS sequence"/>
</dbReference>
<sequence>MSQIPSQYHCSGALTLDYFHRKLLDDSDPTWQDPVTVILPKATSHDTILLLFRKAVASIEICTYHTGSQTITEQLSTSVFRNDLNTLRIQIPEWLASSLDQRNGRQTNFNLAVFLLFSFYHGVLHRCLDVLQYSGFSAPDLGSSVCFGLARSPNSLNGVTVTPNFRYIQELARQIPDDVGNVVDWHNAMRTFFHAGSCGEKKELTPPIPARMRGNEQRQCHPNMVKMTSMIAGKVAVFPINAEIVNYRSVHAKATRTGWPFVKPISRIWLA</sequence>
<accession>A0AA39J4Q8</accession>
<evidence type="ECO:0000313" key="1">
    <source>
        <dbReference type="EMBL" id="KAK0436117.1"/>
    </source>
</evidence>
<dbReference type="EMBL" id="JAUEPT010000057">
    <property type="protein sequence ID" value="KAK0436117.1"/>
    <property type="molecule type" value="Genomic_DNA"/>
</dbReference>
<evidence type="ECO:0000313" key="2">
    <source>
        <dbReference type="Proteomes" id="UP001175226"/>
    </source>
</evidence>
<gene>
    <name evidence="1" type="ORF">EV421DRAFT_1739776</name>
</gene>
<comment type="caution">
    <text evidence="1">The sequence shown here is derived from an EMBL/GenBank/DDBJ whole genome shotgun (WGS) entry which is preliminary data.</text>
</comment>
<organism evidence="1 2">
    <name type="scientific">Armillaria borealis</name>
    <dbReference type="NCBI Taxonomy" id="47425"/>
    <lineage>
        <taxon>Eukaryota</taxon>
        <taxon>Fungi</taxon>
        <taxon>Dikarya</taxon>
        <taxon>Basidiomycota</taxon>
        <taxon>Agaricomycotina</taxon>
        <taxon>Agaricomycetes</taxon>
        <taxon>Agaricomycetidae</taxon>
        <taxon>Agaricales</taxon>
        <taxon>Marasmiineae</taxon>
        <taxon>Physalacriaceae</taxon>
        <taxon>Armillaria</taxon>
    </lineage>
</organism>
<name>A0AA39J4Q8_9AGAR</name>
<dbReference type="AlphaFoldDB" id="A0AA39J4Q8"/>
<proteinExistence type="predicted"/>